<evidence type="ECO:0000313" key="2">
    <source>
        <dbReference type="Proteomes" id="UP000077755"/>
    </source>
</evidence>
<dbReference type="Proteomes" id="UP000077755">
    <property type="component" value="Chromosome 7"/>
</dbReference>
<dbReference type="PANTHER" id="PTHR46481">
    <property type="entry name" value="ZINC FINGER BED DOMAIN-CONTAINING PROTEIN 4"/>
    <property type="match status" value="1"/>
</dbReference>
<name>A0AAF0XI54_DAUCS</name>
<organism evidence="1 2">
    <name type="scientific">Daucus carota subsp. sativus</name>
    <name type="common">Carrot</name>
    <dbReference type="NCBI Taxonomy" id="79200"/>
    <lineage>
        <taxon>Eukaryota</taxon>
        <taxon>Viridiplantae</taxon>
        <taxon>Streptophyta</taxon>
        <taxon>Embryophyta</taxon>
        <taxon>Tracheophyta</taxon>
        <taxon>Spermatophyta</taxon>
        <taxon>Magnoliopsida</taxon>
        <taxon>eudicotyledons</taxon>
        <taxon>Gunneridae</taxon>
        <taxon>Pentapetalae</taxon>
        <taxon>asterids</taxon>
        <taxon>campanulids</taxon>
        <taxon>Apiales</taxon>
        <taxon>Apiaceae</taxon>
        <taxon>Apioideae</taxon>
        <taxon>Scandiceae</taxon>
        <taxon>Daucinae</taxon>
        <taxon>Daucus</taxon>
        <taxon>Daucus sect. Daucus</taxon>
    </lineage>
</organism>
<reference evidence="1" key="2">
    <citation type="submission" date="2022-03" db="EMBL/GenBank/DDBJ databases">
        <title>Draft title - Genomic analysis of global carrot germplasm unveils the trajectory of domestication and the origin of high carotenoid orange carrot.</title>
        <authorList>
            <person name="Iorizzo M."/>
            <person name="Ellison S."/>
            <person name="Senalik D."/>
            <person name="Macko-Podgorni A."/>
            <person name="Grzebelus D."/>
            <person name="Bostan H."/>
            <person name="Rolling W."/>
            <person name="Curaba J."/>
            <person name="Simon P."/>
        </authorList>
    </citation>
    <scope>NUCLEOTIDE SEQUENCE</scope>
    <source>
        <tissue evidence="1">Leaf</tissue>
    </source>
</reference>
<accession>A0AAF0XI54</accession>
<sequence>MRKHTMLKHGEVVPNDELGIVPFEQNVYRELMGKTIIQHNLPFTFVEYAGIRDMHKYLNPNVQDISRNTIKADILDIYRVEKRKMKHELESLSGRVCR</sequence>
<proteinExistence type="predicted"/>
<dbReference type="InterPro" id="IPR052035">
    <property type="entry name" value="ZnF_BED_domain_contain"/>
</dbReference>
<gene>
    <name evidence="1" type="ORF">DCAR_0727946</name>
</gene>
<protein>
    <submittedName>
        <fullName evidence="1">Uncharacterized protein</fullName>
    </submittedName>
</protein>
<reference evidence="1" key="1">
    <citation type="journal article" date="2016" name="Nat. Genet.">
        <title>A high-quality carrot genome assembly provides new insights into carotenoid accumulation and asterid genome evolution.</title>
        <authorList>
            <person name="Iorizzo M."/>
            <person name="Ellison S."/>
            <person name="Senalik D."/>
            <person name="Zeng P."/>
            <person name="Satapoomin P."/>
            <person name="Huang J."/>
            <person name="Bowman M."/>
            <person name="Iovene M."/>
            <person name="Sanseverino W."/>
            <person name="Cavagnaro P."/>
            <person name="Yildiz M."/>
            <person name="Macko-Podgorni A."/>
            <person name="Moranska E."/>
            <person name="Grzebelus E."/>
            <person name="Grzebelus D."/>
            <person name="Ashrafi H."/>
            <person name="Zheng Z."/>
            <person name="Cheng S."/>
            <person name="Spooner D."/>
            <person name="Van Deynze A."/>
            <person name="Simon P."/>
        </authorList>
    </citation>
    <scope>NUCLEOTIDE SEQUENCE</scope>
    <source>
        <tissue evidence="1">Leaf</tissue>
    </source>
</reference>
<dbReference type="PANTHER" id="PTHR46481:SF6">
    <property type="entry name" value="ZINC FINGER BED DOMAIN-CONTAINING PROTEIN RICESLEEPER 2-LIKE"/>
    <property type="match status" value="1"/>
</dbReference>
<dbReference type="AlphaFoldDB" id="A0AAF0XI54"/>
<keyword evidence="2" id="KW-1185">Reference proteome</keyword>
<dbReference type="EMBL" id="CP093349">
    <property type="protein sequence ID" value="WOH08505.1"/>
    <property type="molecule type" value="Genomic_DNA"/>
</dbReference>
<evidence type="ECO:0000313" key="1">
    <source>
        <dbReference type="EMBL" id="WOH08505.1"/>
    </source>
</evidence>